<feature type="compositionally biased region" description="Basic and acidic residues" evidence="1">
    <location>
        <begin position="107"/>
        <end position="116"/>
    </location>
</feature>
<evidence type="ECO:0000313" key="2">
    <source>
        <dbReference type="EMBL" id="RVD87463.1"/>
    </source>
</evidence>
<keyword evidence="3" id="KW-1185">Reference proteome</keyword>
<protein>
    <submittedName>
        <fullName evidence="2">Uncharacterized protein</fullName>
    </submittedName>
</protein>
<feature type="compositionally biased region" description="Pro residues" evidence="1">
    <location>
        <begin position="85"/>
        <end position="97"/>
    </location>
</feature>
<evidence type="ECO:0000313" key="3">
    <source>
        <dbReference type="Proteomes" id="UP000283090"/>
    </source>
</evidence>
<sequence>MSTISVPQPVICKCGIDGFPCICTAAGCFCSGPRCQSKSLAQNANYKNAKERFGEDFANRAAARMNHDAIGELIIQYVGAGPSGPSTPPSPPPPTPPSSKGTRRNRCCMDTDEGKPESSSPQSFRHGRGSKGPDDNPVGSAPLAHLAQGAQVHLQRTS</sequence>
<dbReference type="OrthoDB" id="5352739at2759"/>
<evidence type="ECO:0000256" key="1">
    <source>
        <dbReference type="SAM" id="MobiDB-lite"/>
    </source>
</evidence>
<accession>A0A437A8C4</accession>
<dbReference type="VEuPathDB" id="FungiDB:DFL_001698"/>
<dbReference type="AlphaFoldDB" id="A0A437A8C4"/>
<organism evidence="2 3">
    <name type="scientific">Arthrobotrys flagrans</name>
    <name type="common">Nematode-trapping fungus</name>
    <name type="synonym">Trichothecium flagrans</name>
    <dbReference type="NCBI Taxonomy" id="97331"/>
    <lineage>
        <taxon>Eukaryota</taxon>
        <taxon>Fungi</taxon>
        <taxon>Dikarya</taxon>
        <taxon>Ascomycota</taxon>
        <taxon>Pezizomycotina</taxon>
        <taxon>Orbiliomycetes</taxon>
        <taxon>Orbiliales</taxon>
        <taxon>Orbiliaceae</taxon>
        <taxon>Arthrobotrys</taxon>
    </lineage>
</organism>
<reference evidence="2 3" key="1">
    <citation type="submission" date="2019-01" db="EMBL/GenBank/DDBJ databases">
        <title>Intercellular communication is required for trap formation in the nematode-trapping fungus Duddingtonia flagrans.</title>
        <authorList>
            <person name="Youssar L."/>
            <person name="Wernet V."/>
            <person name="Hensel N."/>
            <person name="Hildebrandt H.-G."/>
            <person name="Fischer R."/>
        </authorList>
    </citation>
    <scope>NUCLEOTIDE SEQUENCE [LARGE SCALE GENOMIC DNA]</scope>
    <source>
        <strain evidence="2 3">CBS H-5679</strain>
    </source>
</reference>
<dbReference type="Proteomes" id="UP000283090">
    <property type="component" value="Unassembled WGS sequence"/>
</dbReference>
<comment type="caution">
    <text evidence="2">The sequence shown here is derived from an EMBL/GenBank/DDBJ whole genome shotgun (WGS) entry which is preliminary data.</text>
</comment>
<feature type="region of interest" description="Disordered" evidence="1">
    <location>
        <begin position="78"/>
        <end position="158"/>
    </location>
</feature>
<dbReference type="RefSeq" id="XP_067493007.1">
    <property type="nucleotide sequence ID" value="XM_067630355.1"/>
</dbReference>
<gene>
    <name evidence="2" type="ORF">DFL_001698</name>
</gene>
<proteinExistence type="predicted"/>
<dbReference type="EMBL" id="SAEB01000003">
    <property type="protein sequence ID" value="RVD87463.1"/>
    <property type="molecule type" value="Genomic_DNA"/>
</dbReference>
<dbReference type="GeneID" id="93584009"/>
<name>A0A437A8C4_ARTFL</name>